<dbReference type="Proteomes" id="UP001596507">
    <property type="component" value="Unassembled WGS sequence"/>
</dbReference>
<reference evidence="2" key="1">
    <citation type="journal article" date="2019" name="Int. J. Syst. Evol. Microbiol.">
        <title>The Global Catalogue of Microorganisms (GCM) 10K type strain sequencing project: providing services to taxonomists for standard genome sequencing and annotation.</title>
        <authorList>
            <consortium name="The Broad Institute Genomics Platform"/>
            <consortium name="The Broad Institute Genome Sequencing Center for Infectious Disease"/>
            <person name="Wu L."/>
            <person name="Ma J."/>
        </authorList>
    </citation>
    <scope>NUCLEOTIDE SEQUENCE [LARGE SCALE GENOMIC DNA]</scope>
    <source>
        <strain evidence="2">CGMCC 1.15772</strain>
    </source>
</reference>
<keyword evidence="2" id="KW-1185">Reference proteome</keyword>
<proteinExistence type="predicted"/>
<dbReference type="EMBL" id="JBHTBE010000001">
    <property type="protein sequence ID" value="MFC7268280.1"/>
    <property type="molecule type" value="Genomic_DNA"/>
</dbReference>
<evidence type="ECO:0008006" key="3">
    <source>
        <dbReference type="Google" id="ProtNLM"/>
    </source>
</evidence>
<dbReference type="RefSeq" id="WP_262873192.1">
    <property type="nucleotide sequence ID" value="NZ_BAABKW010000005.1"/>
</dbReference>
<protein>
    <recommendedName>
        <fullName evidence="3">Serine-threonine protein kinase</fullName>
    </recommendedName>
</protein>
<sequence length="447" mass="46876">MALRRIPGTDREYHLIAYDAHGHEQPDSDGTIASEAALAAIADPARAITDVFVISHGWQGDYQDAIAQYDRWVGAGDPDTADDGVRPLVIGVHWPSKAWSERTVAAAPSGLLGDESDPEAITVDEAVDEYAAILDASAEVRAALHTVIAHAADIDPERDAAASDALPPDVADAYRSIAESLGAGGDEPLLGSGWDAGAVFDESAAEQADADGLLGDGWFRKLREAVLTPLRQLTFWHAKNQAREFGETGAAQLVRAIMAASPARVHLIGHSFGTVVVSGAVRGGGEVASPPPRPVDSLLLVQGAVSLWAFADHVPAHIGGGRGYFADVVTPSFTAGPIVATRSKWDYAVGRFYPLAVALAGQYLLGDDLPTYGGIGTWGIQGVPGAVELPPLEPGSRSDAVDFADATVYNLDAALVIDRLDGASGAHNDLAHDELVQLAWRMALRAD</sequence>
<accession>A0ABW2HCT3</accession>
<gene>
    <name evidence="1" type="ORF">ACFQRL_04810</name>
</gene>
<organism evidence="1 2">
    <name type="scientific">Microbacterium fluvii</name>
    <dbReference type="NCBI Taxonomy" id="415215"/>
    <lineage>
        <taxon>Bacteria</taxon>
        <taxon>Bacillati</taxon>
        <taxon>Actinomycetota</taxon>
        <taxon>Actinomycetes</taxon>
        <taxon>Micrococcales</taxon>
        <taxon>Microbacteriaceae</taxon>
        <taxon>Microbacterium</taxon>
    </lineage>
</organism>
<dbReference type="SUPFAM" id="SSF53474">
    <property type="entry name" value="alpha/beta-Hydrolases"/>
    <property type="match status" value="1"/>
</dbReference>
<evidence type="ECO:0000313" key="1">
    <source>
        <dbReference type="EMBL" id="MFC7268280.1"/>
    </source>
</evidence>
<evidence type="ECO:0000313" key="2">
    <source>
        <dbReference type="Proteomes" id="UP001596507"/>
    </source>
</evidence>
<comment type="caution">
    <text evidence="1">The sequence shown here is derived from an EMBL/GenBank/DDBJ whole genome shotgun (WGS) entry which is preliminary data.</text>
</comment>
<name>A0ABW2HCT3_9MICO</name>
<dbReference type="InterPro" id="IPR029058">
    <property type="entry name" value="AB_hydrolase_fold"/>
</dbReference>